<organism evidence="1 2">
    <name type="scientific">Acer saccharum</name>
    <name type="common">Sugar maple</name>
    <dbReference type="NCBI Taxonomy" id="4024"/>
    <lineage>
        <taxon>Eukaryota</taxon>
        <taxon>Viridiplantae</taxon>
        <taxon>Streptophyta</taxon>
        <taxon>Embryophyta</taxon>
        <taxon>Tracheophyta</taxon>
        <taxon>Spermatophyta</taxon>
        <taxon>Magnoliopsida</taxon>
        <taxon>eudicotyledons</taxon>
        <taxon>Gunneridae</taxon>
        <taxon>Pentapetalae</taxon>
        <taxon>rosids</taxon>
        <taxon>malvids</taxon>
        <taxon>Sapindales</taxon>
        <taxon>Sapindaceae</taxon>
        <taxon>Hippocastanoideae</taxon>
        <taxon>Acereae</taxon>
        <taxon>Acer</taxon>
    </lineage>
</organism>
<dbReference type="EMBL" id="JAUESC010000004">
    <property type="protein sequence ID" value="KAK0598712.1"/>
    <property type="molecule type" value="Genomic_DNA"/>
</dbReference>
<gene>
    <name evidence="1" type="ORF">LWI29_037280</name>
</gene>
<comment type="caution">
    <text evidence="1">The sequence shown here is derived from an EMBL/GenBank/DDBJ whole genome shotgun (WGS) entry which is preliminary data.</text>
</comment>
<proteinExistence type="predicted"/>
<evidence type="ECO:0000313" key="1">
    <source>
        <dbReference type="EMBL" id="KAK0598712.1"/>
    </source>
</evidence>
<dbReference type="Proteomes" id="UP001168877">
    <property type="component" value="Unassembled WGS sequence"/>
</dbReference>
<dbReference type="AlphaFoldDB" id="A0AA39SYS9"/>
<reference evidence="1" key="2">
    <citation type="submission" date="2023-06" db="EMBL/GenBank/DDBJ databases">
        <authorList>
            <person name="Swenson N.G."/>
            <person name="Wegrzyn J.L."/>
            <person name="Mcevoy S.L."/>
        </authorList>
    </citation>
    <scope>NUCLEOTIDE SEQUENCE</scope>
    <source>
        <strain evidence="1">NS2018</strain>
        <tissue evidence="1">Leaf</tissue>
    </source>
</reference>
<keyword evidence="2" id="KW-1185">Reference proteome</keyword>
<accession>A0AA39SYS9</accession>
<evidence type="ECO:0000313" key="2">
    <source>
        <dbReference type="Proteomes" id="UP001168877"/>
    </source>
</evidence>
<protein>
    <submittedName>
        <fullName evidence="1">Uncharacterized protein</fullName>
    </submittedName>
</protein>
<reference evidence="1" key="1">
    <citation type="journal article" date="2022" name="Plant J.">
        <title>Strategies of tolerance reflected in two North American maple genomes.</title>
        <authorList>
            <person name="McEvoy S.L."/>
            <person name="Sezen U.U."/>
            <person name="Trouern-Trend A."/>
            <person name="McMahon S.M."/>
            <person name="Schaberg P.G."/>
            <person name="Yang J."/>
            <person name="Wegrzyn J.L."/>
            <person name="Swenson N.G."/>
        </authorList>
    </citation>
    <scope>NUCLEOTIDE SEQUENCE</scope>
    <source>
        <strain evidence="1">NS2018</strain>
    </source>
</reference>
<sequence>MKIVKTRNIKGVLIGTNDEAKFDGSEKKTKAFVENFEYDESEDFEEEMVDSASVGNDLEFYYQLIEASREKLFWDRFLDLEHDNNEWSSLPHDSFSRELGNKGSLRMRVPPSTQIPKRHNLWFGLCLVGIIQLKTVKRTTKIKVGHDFGLGFLSGMRVLHHHIIHISEFELSKD</sequence>
<name>A0AA39SYS9_ACESA</name>